<dbReference type="PANTHER" id="PTHR43525:SF1">
    <property type="entry name" value="PROTEIN MALY"/>
    <property type="match status" value="1"/>
</dbReference>
<dbReference type="Gene3D" id="3.40.640.10">
    <property type="entry name" value="Type I PLP-dependent aspartate aminotransferase-like (Major domain)"/>
    <property type="match status" value="1"/>
</dbReference>
<dbReference type="InterPro" id="IPR015424">
    <property type="entry name" value="PyrdxlP-dep_Trfase"/>
</dbReference>
<evidence type="ECO:0000259" key="6">
    <source>
        <dbReference type="Pfam" id="PF00155"/>
    </source>
</evidence>
<keyword evidence="8" id="KW-1185">Reference proteome</keyword>
<dbReference type="AlphaFoldDB" id="A0A859FCW3"/>
<dbReference type="GO" id="GO:0030170">
    <property type="term" value="F:pyridoxal phosphate binding"/>
    <property type="evidence" value="ECO:0007669"/>
    <property type="project" value="InterPro"/>
</dbReference>
<dbReference type="NCBIfam" id="TIGR04350">
    <property type="entry name" value="C_S_lyase_PatB"/>
    <property type="match status" value="1"/>
</dbReference>
<protein>
    <recommendedName>
        <fullName evidence="2">cysteine-S-conjugate beta-lyase</fullName>
        <ecNumber evidence="2">4.4.1.13</ecNumber>
    </recommendedName>
</protein>
<accession>A0A859FCW3</accession>
<dbReference type="InterPro" id="IPR015422">
    <property type="entry name" value="PyrdxlP-dep_Trfase_small"/>
</dbReference>
<organism evidence="7 8">
    <name type="scientific">Paenalkalicoccus suaedae</name>
    <dbReference type="NCBI Taxonomy" id="2592382"/>
    <lineage>
        <taxon>Bacteria</taxon>
        <taxon>Bacillati</taxon>
        <taxon>Bacillota</taxon>
        <taxon>Bacilli</taxon>
        <taxon>Bacillales</taxon>
        <taxon>Bacillaceae</taxon>
        <taxon>Paenalkalicoccus</taxon>
    </lineage>
</organism>
<keyword evidence="4 7" id="KW-0456">Lyase</keyword>
<keyword evidence="3" id="KW-0663">Pyridoxal phosphate</keyword>
<dbReference type="InterPro" id="IPR027619">
    <property type="entry name" value="C-S_lyase_PatB-like"/>
</dbReference>
<dbReference type="InterPro" id="IPR004839">
    <property type="entry name" value="Aminotransferase_I/II_large"/>
</dbReference>
<dbReference type="KEGG" id="psua:FLK61_25320"/>
<sequence length="392" mass="44312">MTNMHFFQEFIERKNTNSVKWDAVKTLYKSDTELLPMWVADMDFRPPTAVIEALQERITHGVFGYTQIPDSTHQAIKDWYKNRQNFEIETEWITYSSGVVPSIGKTIQAFTEPGENVVVQSPVYTPFFSMVKDNGRNVVNVPLHEADGKYSIDFEALEEAFKNDAKLFLLCSPHNPVGRVWTREELHRIGLLCVQYDVILVSDEIHGDLVFEPHKQIPVASISQEIANQTITLIAPSKTFNLAGLQASAIITPNKKLRSKLQKIDRSQGFFTLNLAGIAAMEAAYSHGEEWLTELLDYLHGNAELVKSFIRAELPELSMELPEATYLLWIDFRKLGLSDEEIMDRLIKKGKLALNDGKSFGEGGSGFMRMNIACPRDTVAEGLKRLKLAVRG</sequence>
<evidence type="ECO:0000256" key="2">
    <source>
        <dbReference type="ARBA" id="ARBA00012224"/>
    </source>
</evidence>
<dbReference type="InterPro" id="IPR051798">
    <property type="entry name" value="Class-II_PLP-Dep_Aminotrans"/>
</dbReference>
<dbReference type="GO" id="GO:0047804">
    <property type="term" value="F:cysteine-S-conjugate beta-lyase activity"/>
    <property type="evidence" value="ECO:0007669"/>
    <property type="project" value="UniProtKB-EC"/>
</dbReference>
<evidence type="ECO:0000256" key="3">
    <source>
        <dbReference type="ARBA" id="ARBA00022898"/>
    </source>
</evidence>
<dbReference type="EMBL" id="CP041372">
    <property type="protein sequence ID" value="QKS70095.1"/>
    <property type="molecule type" value="Genomic_DNA"/>
</dbReference>
<feature type="domain" description="Aminotransferase class I/classII large" evidence="6">
    <location>
        <begin position="41"/>
        <end position="386"/>
    </location>
</feature>
<dbReference type="PANTHER" id="PTHR43525">
    <property type="entry name" value="PROTEIN MALY"/>
    <property type="match status" value="1"/>
</dbReference>
<evidence type="ECO:0000256" key="4">
    <source>
        <dbReference type="ARBA" id="ARBA00023239"/>
    </source>
</evidence>
<comment type="cofactor">
    <cofactor evidence="1">
        <name>pyridoxal 5'-phosphate</name>
        <dbReference type="ChEBI" id="CHEBI:597326"/>
    </cofactor>
</comment>
<dbReference type="CDD" id="cd00609">
    <property type="entry name" value="AAT_like"/>
    <property type="match status" value="1"/>
</dbReference>
<dbReference type="Gene3D" id="3.90.1150.10">
    <property type="entry name" value="Aspartate Aminotransferase, domain 1"/>
    <property type="match status" value="1"/>
</dbReference>
<comment type="similarity">
    <text evidence="5">Belongs to the class-II pyridoxal-phosphate-dependent aminotransferase family. MalY/PatB cystathionine beta-lyase subfamily.</text>
</comment>
<reference evidence="8" key="1">
    <citation type="submission" date="2019-07" db="EMBL/GenBank/DDBJ databases">
        <title>Bacillus alkalisoli sp. nov. isolated from saline soil.</title>
        <authorList>
            <person name="Sun J.-Q."/>
            <person name="Xu L."/>
        </authorList>
    </citation>
    <scope>NUCLEOTIDE SEQUENCE [LARGE SCALE GENOMIC DNA]</scope>
    <source>
        <strain evidence="8">M4U3P1</strain>
    </source>
</reference>
<dbReference type="Proteomes" id="UP000318138">
    <property type="component" value="Chromosome"/>
</dbReference>
<proteinExistence type="inferred from homology"/>
<name>A0A859FCW3_9BACI</name>
<evidence type="ECO:0000256" key="1">
    <source>
        <dbReference type="ARBA" id="ARBA00001933"/>
    </source>
</evidence>
<dbReference type="InterPro" id="IPR015421">
    <property type="entry name" value="PyrdxlP-dep_Trfase_major"/>
</dbReference>
<dbReference type="Pfam" id="PF00155">
    <property type="entry name" value="Aminotran_1_2"/>
    <property type="match status" value="1"/>
</dbReference>
<dbReference type="EC" id="4.4.1.13" evidence="2"/>
<gene>
    <name evidence="7" type="ORF">FLK61_25320</name>
</gene>
<evidence type="ECO:0000313" key="7">
    <source>
        <dbReference type="EMBL" id="QKS70095.1"/>
    </source>
</evidence>
<evidence type="ECO:0000256" key="5">
    <source>
        <dbReference type="ARBA" id="ARBA00037974"/>
    </source>
</evidence>
<dbReference type="SUPFAM" id="SSF53383">
    <property type="entry name" value="PLP-dependent transferases"/>
    <property type="match status" value="1"/>
</dbReference>
<evidence type="ECO:0000313" key="8">
    <source>
        <dbReference type="Proteomes" id="UP000318138"/>
    </source>
</evidence>